<keyword evidence="2" id="KW-1133">Transmembrane helix</keyword>
<dbReference type="GO" id="GO:0043683">
    <property type="term" value="P:type IV pilus assembly"/>
    <property type="evidence" value="ECO:0007669"/>
    <property type="project" value="TreeGrafter"/>
</dbReference>
<feature type="coiled-coil region" evidence="1">
    <location>
        <begin position="47"/>
        <end position="94"/>
    </location>
</feature>
<proteinExistence type="predicted"/>
<organism evidence="3 4">
    <name type="scientific">Geomonas silvestris</name>
    <dbReference type="NCBI Taxonomy" id="2740184"/>
    <lineage>
        <taxon>Bacteria</taxon>
        <taxon>Pseudomonadati</taxon>
        <taxon>Thermodesulfobacteriota</taxon>
        <taxon>Desulfuromonadia</taxon>
        <taxon>Geobacterales</taxon>
        <taxon>Geobacteraceae</taxon>
        <taxon>Geomonas</taxon>
    </lineage>
</organism>
<evidence type="ECO:0000313" key="3">
    <source>
        <dbReference type="EMBL" id="GFO58041.1"/>
    </source>
</evidence>
<dbReference type="InterPro" id="IPR007813">
    <property type="entry name" value="PilN"/>
</dbReference>
<keyword evidence="2" id="KW-0472">Membrane</keyword>
<name>A0A6V8MDJ4_9BACT</name>
<feature type="transmembrane region" description="Helical" evidence="2">
    <location>
        <begin position="21"/>
        <end position="43"/>
    </location>
</feature>
<comment type="caution">
    <text evidence="3">The sequence shown here is derived from an EMBL/GenBank/DDBJ whole genome shotgun (WGS) entry which is preliminary data.</text>
</comment>
<keyword evidence="4" id="KW-1185">Reference proteome</keyword>
<evidence type="ECO:0000256" key="2">
    <source>
        <dbReference type="SAM" id="Phobius"/>
    </source>
</evidence>
<reference evidence="4" key="1">
    <citation type="submission" date="2020-06" db="EMBL/GenBank/DDBJ databases">
        <title>Draft genomic sequence of Geomonas sp. Red330.</title>
        <authorList>
            <person name="Itoh H."/>
            <person name="Zhenxing X."/>
            <person name="Ushijima N."/>
            <person name="Masuda Y."/>
            <person name="Shiratori Y."/>
            <person name="Senoo K."/>
        </authorList>
    </citation>
    <scope>NUCLEOTIDE SEQUENCE [LARGE SCALE GENOMIC DNA]</scope>
    <source>
        <strain evidence="4">Red330</strain>
    </source>
</reference>
<dbReference type="EMBL" id="BLXX01000001">
    <property type="protein sequence ID" value="GFO58041.1"/>
    <property type="molecule type" value="Genomic_DNA"/>
</dbReference>
<dbReference type="Proteomes" id="UP000556026">
    <property type="component" value="Unassembled WGS sequence"/>
</dbReference>
<dbReference type="Pfam" id="PF05137">
    <property type="entry name" value="PilN"/>
    <property type="match status" value="1"/>
</dbReference>
<gene>
    <name evidence="3" type="primary">pilN</name>
    <name evidence="3" type="ORF">GMST_03660</name>
</gene>
<keyword evidence="2" id="KW-0812">Transmembrane</keyword>
<dbReference type="PANTHER" id="PTHR40278">
    <property type="entry name" value="DNA UTILIZATION PROTEIN HOFN"/>
    <property type="match status" value="1"/>
</dbReference>
<sequence length="180" mass="19846">MIRINLLPVRASKKKETIRQQVSILALSVGGVLLVGLLLYFMLMAKISATTTQIETSENELRSLKTKIGTIDNIKKLQAEVKKKLDVLGQLRREKTGPASRLAALSDSVPEKLWLTRYTESGGNVSISGFALSEELIAVFMKNLQATGAFTNVELQVSEQATVNGELAKRFDIVFQLKKP</sequence>
<dbReference type="PANTHER" id="PTHR40278:SF2">
    <property type="entry name" value="TYPE IV PILUS INNER MEMBRANE COMPONENT PILN"/>
    <property type="match status" value="1"/>
</dbReference>
<dbReference type="AlphaFoldDB" id="A0A6V8MDJ4"/>
<evidence type="ECO:0000256" key="1">
    <source>
        <dbReference type="SAM" id="Coils"/>
    </source>
</evidence>
<evidence type="ECO:0000313" key="4">
    <source>
        <dbReference type="Proteomes" id="UP000556026"/>
    </source>
</evidence>
<keyword evidence="1" id="KW-0175">Coiled coil</keyword>
<dbReference type="RefSeq" id="WP_183352891.1">
    <property type="nucleotide sequence ID" value="NZ_BLXX01000001.1"/>
</dbReference>
<accession>A0A6V8MDJ4</accession>
<dbReference type="InterPro" id="IPR052534">
    <property type="entry name" value="Extracell_DNA_Util/SecSys_Comp"/>
</dbReference>
<protein>
    <submittedName>
        <fullName evidence="3">Fimbrial protein</fullName>
    </submittedName>
</protein>
<dbReference type="GO" id="GO:0043107">
    <property type="term" value="P:type IV pilus-dependent motility"/>
    <property type="evidence" value="ECO:0007669"/>
    <property type="project" value="TreeGrafter"/>
</dbReference>